<dbReference type="Gene3D" id="3.30.70.1490">
    <property type="entry name" value="Cysteine protease Prp"/>
    <property type="match status" value="1"/>
</dbReference>
<evidence type="ECO:0000256" key="2">
    <source>
        <dbReference type="ARBA" id="ARBA00022670"/>
    </source>
</evidence>
<dbReference type="Proteomes" id="UP001564657">
    <property type="component" value="Unassembled WGS sequence"/>
</dbReference>
<evidence type="ECO:0000256" key="1">
    <source>
        <dbReference type="ARBA" id="ARBA00022517"/>
    </source>
</evidence>
<comment type="caution">
    <text evidence="7">The sequence shown here is derived from an EMBL/GenBank/DDBJ whole genome shotgun (WGS) entry which is preliminary data.</text>
</comment>
<evidence type="ECO:0000256" key="3">
    <source>
        <dbReference type="ARBA" id="ARBA00022801"/>
    </source>
</evidence>
<dbReference type="SUPFAM" id="SSF118010">
    <property type="entry name" value="TM1457-like"/>
    <property type="match status" value="1"/>
</dbReference>
<dbReference type="CDD" id="cd16332">
    <property type="entry name" value="Prp-like"/>
    <property type="match status" value="1"/>
</dbReference>
<dbReference type="GO" id="GO:0008233">
    <property type="term" value="F:peptidase activity"/>
    <property type="evidence" value="ECO:0007669"/>
    <property type="project" value="UniProtKB-KW"/>
</dbReference>
<gene>
    <name evidence="7" type="ORF">AB8U03_02245</name>
</gene>
<evidence type="ECO:0000256" key="5">
    <source>
        <dbReference type="ARBA" id="ARBA00044503"/>
    </source>
</evidence>
<evidence type="ECO:0000313" key="7">
    <source>
        <dbReference type="EMBL" id="MEY7999029.1"/>
    </source>
</evidence>
<evidence type="ECO:0000256" key="6">
    <source>
        <dbReference type="ARBA" id="ARBA00044538"/>
    </source>
</evidence>
<organism evidence="7 8">
    <name type="scientific">Clostridium moutaii</name>
    <dbReference type="NCBI Taxonomy" id="3240932"/>
    <lineage>
        <taxon>Bacteria</taxon>
        <taxon>Bacillati</taxon>
        <taxon>Bacillota</taxon>
        <taxon>Clostridia</taxon>
        <taxon>Eubacteriales</taxon>
        <taxon>Clostridiaceae</taxon>
        <taxon>Clostridium</taxon>
    </lineage>
</organism>
<keyword evidence="8" id="KW-1185">Reference proteome</keyword>
<sequence>MIRAVFKKRCCNLVSVSLQGHAEWSKQGYDLVCSAVSAVSQSTVIGITEVLKLNLDYSIKNGFLNFSLEDMKEEDILKCQVLVETMLFALKSMEINYSKYINVKIEEV</sequence>
<dbReference type="GO" id="GO:0006508">
    <property type="term" value="P:proteolysis"/>
    <property type="evidence" value="ECO:0007669"/>
    <property type="project" value="UniProtKB-KW"/>
</dbReference>
<dbReference type="PANTHER" id="PTHR39178">
    <property type="entry name" value="HYPOTHETICAL RIBOSOME-ASSOCIATED PROTEIN"/>
    <property type="match status" value="1"/>
</dbReference>
<dbReference type="InterPro" id="IPR036764">
    <property type="entry name" value="Peptidase_Prp_sf"/>
</dbReference>
<keyword evidence="2 7" id="KW-0645">Protease</keyword>
<keyword evidence="4" id="KW-0788">Thiol protease</keyword>
<dbReference type="EMBL" id="JBGEWD010000001">
    <property type="protein sequence ID" value="MEY7999029.1"/>
    <property type="molecule type" value="Genomic_DNA"/>
</dbReference>
<dbReference type="Pfam" id="PF04327">
    <property type="entry name" value="Peptidase_Prp"/>
    <property type="match status" value="1"/>
</dbReference>
<keyword evidence="1" id="KW-0690">Ribosome biogenesis</keyword>
<dbReference type="InterPro" id="IPR007422">
    <property type="entry name" value="Peptidase_Prp"/>
</dbReference>
<keyword evidence="3" id="KW-0378">Hydrolase</keyword>
<evidence type="ECO:0000256" key="4">
    <source>
        <dbReference type="ARBA" id="ARBA00022807"/>
    </source>
</evidence>
<evidence type="ECO:0000313" key="8">
    <source>
        <dbReference type="Proteomes" id="UP001564657"/>
    </source>
</evidence>
<reference evidence="7 8" key="1">
    <citation type="submission" date="2024-08" db="EMBL/GenBank/DDBJ databases">
        <title>Clostridium lapicellarii sp. nov., and Clostridium renhuaiense sp. nov., two species isolated from the mud in a fermentation cellar used for producing sauce-flavour Chinese liquors.</title>
        <authorList>
            <person name="Yang F."/>
            <person name="Wang H."/>
            <person name="Chen L.Q."/>
            <person name="Zhou N."/>
            <person name="Lu J.J."/>
            <person name="Pu X.X."/>
            <person name="Wan B."/>
            <person name="Wang L."/>
            <person name="Liu S.J."/>
        </authorList>
    </citation>
    <scope>NUCLEOTIDE SEQUENCE [LARGE SCALE GENOMIC DNA]</scope>
    <source>
        <strain evidence="7 8">MT-5</strain>
    </source>
</reference>
<protein>
    <recommendedName>
        <fullName evidence="6">Ribosomal processing cysteine protease Prp</fullName>
    </recommendedName>
</protein>
<name>A0ABV4BJR4_9CLOT</name>
<accession>A0ABV4BJR4</accession>
<dbReference type="PANTHER" id="PTHR39178:SF1">
    <property type="entry name" value="RIBOSOMAL-PROCESSING CYSTEINE PROTEASE PRP"/>
    <property type="match status" value="1"/>
</dbReference>
<proteinExistence type="inferred from homology"/>
<dbReference type="RefSeq" id="WP_369702897.1">
    <property type="nucleotide sequence ID" value="NZ_JBGEWD010000001.1"/>
</dbReference>
<comment type="similarity">
    <text evidence="5">Belongs to the Prp family.</text>
</comment>